<comment type="pathway">
    <text evidence="8">Amino-acid biosynthesis; L-proline biosynthesis; L-glutamate 5-semialdehyde from L-glutamate: step 1/2.</text>
</comment>
<dbReference type="GO" id="GO:0005524">
    <property type="term" value="F:ATP binding"/>
    <property type="evidence" value="ECO:0007669"/>
    <property type="project" value="UniProtKB-KW"/>
</dbReference>
<sequence length="380" mass="39446">MTSASRGLKGYSRIVVKIGSALLVERGELKRAWLDALVCDLVALVDSGAEVLIVSSGSIALGRGILGLPAGPLKLEESQAAAAAGQISLAQAYADALGAHGKKAGQILLTLGDTEERRRYLNARATIGMLLKLGAVPIINENDSVATSEIRYGDNDRLAARVATMASADCLVLLSDIDGLYTAPPQQDPDAVFLPEVARITPEIEAMAGSAGSELSRGGMKTKIDAGKIATAAGTSMVITSGKELNPLKRLDEGGRGTWFPAIATPASARKAWIGGHLEPRGRIVLDAGAVKAMKSGKSLLPAGVTSVTGTFTRGDAVILLNPEGGMIGRGLVAYDADEAQLIAGRNSREIEAIVGYPGRAEMIHRDDLVLEDAFLNGTG</sequence>
<organism evidence="10 11">
    <name type="scientific">Roseibium marinum</name>
    <dbReference type="NCBI Taxonomy" id="281252"/>
    <lineage>
        <taxon>Bacteria</taxon>
        <taxon>Pseudomonadati</taxon>
        <taxon>Pseudomonadota</taxon>
        <taxon>Alphaproteobacteria</taxon>
        <taxon>Hyphomicrobiales</taxon>
        <taxon>Stappiaceae</taxon>
        <taxon>Roseibium</taxon>
    </lineage>
</organism>
<reference evidence="10 11" key="1">
    <citation type="submission" date="2018-01" db="EMBL/GenBank/DDBJ databases">
        <title>Genomic Encyclopedia of Archaeal and Bacterial Type Strains, Phase II (KMG-II): from individual species to whole genera.</title>
        <authorList>
            <person name="Goeker M."/>
        </authorList>
    </citation>
    <scope>NUCLEOTIDE SEQUENCE [LARGE SCALE GENOMIC DNA]</scope>
    <source>
        <strain evidence="10 11">DSM 17023</strain>
    </source>
</reference>
<dbReference type="UniPathway" id="UPA00098">
    <property type="reaction ID" value="UER00359"/>
</dbReference>
<dbReference type="Pfam" id="PF00696">
    <property type="entry name" value="AA_kinase"/>
    <property type="match status" value="1"/>
</dbReference>
<dbReference type="InterPro" id="IPR036974">
    <property type="entry name" value="PUA_sf"/>
</dbReference>
<dbReference type="Gene3D" id="2.30.130.10">
    <property type="entry name" value="PUA domain"/>
    <property type="match status" value="1"/>
</dbReference>
<name>A0A2S3V3K1_9HYPH</name>
<keyword evidence="5 8" id="KW-0547">Nucleotide-binding</keyword>
<feature type="binding site" evidence="8">
    <location>
        <begin position="175"/>
        <end position="176"/>
    </location>
    <ligand>
        <name>ATP</name>
        <dbReference type="ChEBI" id="CHEBI:30616"/>
    </ligand>
</feature>
<dbReference type="FunFam" id="3.40.1160.10:FF:000018">
    <property type="entry name" value="Glutamate 5-kinase"/>
    <property type="match status" value="1"/>
</dbReference>
<dbReference type="NCBIfam" id="TIGR01027">
    <property type="entry name" value="proB"/>
    <property type="match status" value="1"/>
</dbReference>
<dbReference type="SUPFAM" id="SSF88697">
    <property type="entry name" value="PUA domain-like"/>
    <property type="match status" value="1"/>
</dbReference>
<evidence type="ECO:0000256" key="3">
    <source>
        <dbReference type="ARBA" id="ARBA00022650"/>
    </source>
</evidence>
<dbReference type="GO" id="GO:0055129">
    <property type="term" value="P:L-proline biosynthetic process"/>
    <property type="evidence" value="ECO:0007669"/>
    <property type="project" value="UniProtKB-UniRule"/>
</dbReference>
<dbReference type="GO" id="GO:0003723">
    <property type="term" value="F:RNA binding"/>
    <property type="evidence" value="ECO:0007669"/>
    <property type="project" value="InterPro"/>
</dbReference>
<dbReference type="Gene3D" id="3.40.1160.10">
    <property type="entry name" value="Acetylglutamate kinase-like"/>
    <property type="match status" value="1"/>
</dbReference>
<dbReference type="FunFam" id="2.30.130.10:FF:000007">
    <property type="entry name" value="Glutamate 5-kinase"/>
    <property type="match status" value="1"/>
</dbReference>
<gene>
    <name evidence="8" type="primary">proB</name>
    <name evidence="10" type="ORF">CLV41_101692</name>
</gene>
<dbReference type="GO" id="GO:0005829">
    <property type="term" value="C:cytosol"/>
    <property type="evidence" value="ECO:0007669"/>
    <property type="project" value="TreeGrafter"/>
</dbReference>
<dbReference type="InterPro" id="IPR011529">
    <property type="entry name" value="Glu_5kinase"/>
</dbReference>
<keyword evidence="4 8" id="KW-0808">Transferase</keyword>
<proteinExistence type="inferred from homology"/>
<dbReference type="InterPro" id="IPR005715">
    <property type="entry name" value="Glu_5kinase/COase_Synthase"/>
</dbReference>
<dbReference type="Proteomes" id="UP000236959">
    <property type="component" value="Unassembled WGS sequence"/>
</dbReference>
<dbReference type="InterPro" id="IPR019797">
    <property type="entry name" value="Glutamate_5-kinase_CS"/>
</dbReference>
<evidence type="ECO:0000313" key="11">
    <source>
        <dbReference type="Proteomes" id="UP000236959"/>
    </source>
</evidence>
<dbReference type="PIRSF" id="PIRSF000729">
    <property type="entry name" value="GK"/>
    <property type="match status" value="1"/>
</dbReference>
<dbReference type="InterPro" id="IPR001048">
    <property type="entry name" value="Asp/Glu/Uridylate_kinase"/>
</dbReference>
<feature type="binding site" evidence="8">
    <location>
        <position position="56"/>
    </location>
    <ligand>
        <name>substrate</name>
    </ligand>
</feature>
<evidence type="ECO:0000259" key="9">
    <source>
        <dbReference type="SMART" id="SM00359"/>
    </source>
</evidence>
<feature type="binding site" evidence="8">
    <location>
        <position position="17"/>
    </location>
    <ligand>
        <name>ATP</name>
        <dbReference type="ChEBI" id="CHEBI:30616"/>
    </ligand>
</feature>
<dbReference type="InterPro" id="IPR041739">
    <property type="entry name" value="G5K_ProB"/>
</dbReference>
<dbReference type="Pfam" id="PF01472">
    <property type="entry name" value="PUA"/>
    <property type="match status" value="1"/>
</dbReference>
<keyword evidence="2 8" id="KW-0028">Amino-acid biosynthesis</keyword>
<comment type="function">
    <text evidence="8">Catalyzes the transfer of a phosphate group to glutamate to form L-glutamate 5-phosphate.</text>
</comment>
<comment type="catalytic activity">
    <reaction evidence="8">
        <text>L-glutamate + ATP = L-glutamyl 5-phosphate + ADP</text>
        <dbReference type="Rhea" id="RHEA:14877"/>
        <dbReference type="ChEBI" id="CHEBI:29985"/>
        <dbReference type="ChEBI" id="CHEBI:30616"/>
        <dbReference type="ChEBI" id="CHEBI:58274"/>
        <dbReference type="ChEBI" id="CHEBI:456216"/>
        <dbReference type="EC" id="2.7.2.11"/>
    </reaction>
</comment>
<evidence type="ECO:0000256" key="7">
    <source>
        <dbReference type="ARBA" id="ARBA00022840"/>
    </source>
</evidence>
<evidence type="ECO:0000256" key="1">
    <source>
        <dbReference type="ARBA" id="ARBA00022490"/>
    </source>
</evidence>
<feature type="binding site" evidence="8">
    <location>
        <position position="155"/>
    </location>
    <ligand>
        <name>substrate</name>
    </ligand>
</feature>
<evidence type="ECO:0000256" key="5">
    <source>
        <dbReference type="ARBA" id="ARBA00022741"/>
    </source>
</evidence>
<dbReference type="PROSITE" id="PS00902">
    <property type="entry name" value="GLUTAMATE_5_KINASE"/>
    <property type="match status" value="1"/>
</dbReference>
<dbReference type="PRINTS" id="PR00474">
    <property type="entry name" value="GLU5KINASE"/>
</dbReference>
<feature type="binding site" evidence="8">
    <location>
        <position position="143"/>
    </location>
    <ligand>
        <name>substrate</name>
    </ligand>
</feature>
<comment type="caution">
    <text evidence="8">Lacks conserved residue(s) required for the propagation of feature annotation.</text>
</comment>
<dbReference type="CDD" id="cd04242">
    <property type="entry name" value="AAK_G5K_ProB"/>
    <property type="match status" value="1"/>
</dbReference>
<evidence type="ECO:0000256" key="8">
    <source>
        <dbReference type="HAMAP-Rule" id="MF_00456"/>
    </source>
</evidence>
<dbReference type="EMBL" id="PPCN01000001">
    <property type="protein sequence ID" value="POF34239.1"/>
    <property type="molecule type" value="Genomic_DNA"/>
</dbReference>
<keyword evidence="7 8" id="KW-0067">ATP-binding</keyword>
<dbReference type="GO" id="GO:0004349">
    <property type="term" value="F:glutamate 5-kinase activity"/>
    <property type="evidence" value="ECO:0007669"/>
    <property type="project" value="UniProtKB-UniRule"/>
</dbReference>
<dbReference type="InterPro" id="IPR015947">
    <property type="entry name" value="PUA-like_sf"/>
</dbReference>
<keyword evidence="3 8" id="KW-0641">Proline biosynthesis</keyword>
<dbReference type="PANTHER" id="PTHR43654:SF1">
    <property type="entry name" value="ISOPENTENYL PHOSPHATE KINASE"/>
    <property type="match status" value="1"/>
</dbReference>
<evidence type="ECO:0000256" key="6">
    <source>
        <dbReference type="ARBA" id="ARBA00022777"/>
    </source>
</evidence>
<keyword evidence="1 8" id="KW-0963">Cytoplasm</keyword>
<dbReference type="InterPro" id="IPR001057">
    <property type="entry name" value="Glu/AcGlu_kinase"/>
</dbReference>
<keyword evidence="11" id="KW-1185">Reference proteome</keyword>
<protein>
    <recommendedName>
        <fullName evidence="8">Glutamate 5-kinase</fullName>
        <ecNumber evidence="8">2.7.2.11</ecNumber>
    </recommendedName>
    <alternativeName>
        <fullName evidence="8">Gamma-glutamyl kinase</fullName>
        <shortName evidence="8">GK</shortName>
    </alternativeName>
</protein>
<dbReference type="InterPro" id="IPR002478">
    <property type="entry name" value="PUA"/>
</dbReference>
<comment type="subcellular location">
    <subcellularLocation>
        <location evidence="8">Cytoplasm</location>
    </subcellularLocation>
</comment>
<evidence type="ECO:0000256" key="2">
    <source>
        <dbReference type="ARBA" id="ARBA00022605"/>
    </source>
</evidence>
<dbReference type="SMART" id="SM00359">
    <property type="entry name" value="PUA"/>
    <property type="match status" value="1"/>
</dbReference>
<evidence type="ECO:0000256" key="4">
    <source>
        <dbReference type="ARBA" id="ARBA00022679"/>
    </source>
</evidence>
<dbReference type="PROSITE" id="PS50890">
    <property type="entry name" value="PUA"/>
    <property type="match status" value="1"/>
</dbReference>
<comment type="caution">
    <text evidence="10">The sequence shown here is derived from an EMBL/GenBank/DDBJ whole genome shotgun (WGS) entry which is preliminary data.</text>
</comment>
<dbReference type="RefSeq" id="WP_170107104.1">
    <property type="nucleotide sequence ID" value="NZ_PPCN01000001.1"/>
</dbReference>
<dbReference type="SUPFAM" id="SSF53633">
    <property type="entry name" value="Carbamate kinase-like"/>
    <property type="match status" value="1"/>
</dbReference>
<comment type="similarity">
    <text evidence="8">Belongs to the glutamate 5-kinase family.</text>
</comment>
<dbReference type="PANTHER" id="PTHR43654">
    <property type="entry name" value="GLUTAMATE 5-KINASE"/>
    <property type="match status" value="1"/>
</dbReference>
<dbReference type="HAMAP" id="MF_00456">
    <property type="entry name" value="ProB"/>
    <property type="match status" value="1"/>
</dbReference>
<dbReference type="InterPro" id="IPR036393">
    <property type="entry name" value="AceGlu_kinase-like_sf"/>
</dbReference>
<dbReference type="AlphaFoldDB" id="A0A2S3V3K1"/>
<dbReference type="CDD" id="cd21157">
    <property type="entry name" value="PUA_G5K"/>
    <property type="match status" value="1"/>
</dbReference>
<accession>A0A2S3V3K1</accession>
<feature type="domain" description="PUA" evidence="9">
    <location>
        <begin position="282"/>
        <end position="364"/>
    </location>
</feature>
<evidence type="ECO:0000313" key="10">
    <source>
        <dbReference type="EMBL" id="POF34239.1"/>
    </source>
</evidence>
<dbReference type="EC" id="2.7.2.11" evidence="8"/>
<keyword evidence="6 8" id="KW-0418">Kinase</keyword>